<dbReference type="SUPFAM" id="SSF52743">
    <property type="entry name" value="Subtilisin-like"/>
    <property type="match status" value="1"/>
</dbReference>
<evidence type="ECO:0000259" key="8">
    <source>
        <dbReference type="Pfam" id="PF00082"/>
    </source>
</evidence>
<evidence type="ECO:0000256" key="4">
    <source>
        <dbReference type="ARBA" id="ARBA00022825"/>
    </source>
</evidence>
<dbReference type="PRINTS" id="PR00723">
    <property type="entry name" value="SUBTILISIN"/>
</dbReference>
<evidence type="ECO:0000256" key="6">
    <source>
        <dbReference type="SAM" id="MobiDB-lite"/>
    </source>
</evidence>
<sequence>MKPFYRRHFRLGCLRIACSSLVLACLCQPVAAQLLERLPVDTTLDGVTRELDDTVRQVQESVQKDLLEESVLRDALIQPVDTALAKAPALVPDLLSAVLPIVDRRGATVLVDVKVEDGWRAVEREWLLLVDQTALAELAKLDVEIIEQTRFAGLGLQLVRFRVPAALDSRAALRQRLPASLHPQLDRNHIYSPQTAAPQSSQPASSPISSTLPPQAPACVDDLSIGIIDTAIDSAHPAFAGVKIRQQDFIGADIESPKAHGTAVAGLLVGKGDELQPLLPGATLYAASVFYPRNDYTQGATMMNLVRALNWLTEQKVPVINMSLTGPDNSILAQAIARVIAAGSLVVAAAGNEGPAAPPLYPAAYKGVIAVTAVDQQQRPYRWANRGDHIAFAALGVSVVTARSAGGYGRESGTSMAAPLVSALVACELATTPAETVMAQLIKRAQDLGAPGRDPIFGHGQLQRHQNVAFKVSEARVSE</sequence>
<feature type="active site" description="Charge relay system" evidence="5">
    <location>
        <position position="229"/>
    </location>
</feature>
<keyword evidence="7" id="KW-0732">Signal</keyword>
<evidence type="ECO:0000256" key="2">
    <source>
        <dbReference type="ARBA" id="ARBA00022670"/>
    </source>
</evidence>
<keyword evidence="4 5" id="KW-0720">Serine protease</keyword>
<gene>
    <name evidence="9" type="ORF">ACFODX_09110</name>
</gene>
<comment type="similarity">
    <text evidence="1 5">Belongs to the peptidase S8 family.</text>
</comment>
<feature type="region of interest" description="Disordered" evidence="6">
    <location>
        <begin position="194"/>
        <end position="213"/>
    </location>
</feature>
<evidence type="ECO:0000313" key="10">
    <source>
        <dbReference type="Proteomes" id="UP001595555"/>
    </source>
</evidence>
<dbReference type="InterPro" id="IPR023828">
    <property type="entry name" value="Peptidase_S8_Ser-AS"/>
</dbReference>
<evidence type="ECO:0000313" key="9">
    <source>
        <dbReference type="EMBL" id="MFC3115712.1"/>
    </source>
</evidence>
<feature type="compositionally biased region" description="Low complexity" evidence="6">
    <location>
        <begin position="194"/>
        <end position="211"/>
    </location>
</feature>
<feature type="signal peptide" evidence="7">
    <location>
        <begin position="1"/>
        <end position="24"/>
    </location>
</feature>
<dbReference type="EMBL" id="JBHRTF010000004">
    <property type="protein sequence ID" value="MFC3115712.1"/>
    <property type="molecule type" value="Genomic_DNA"/>
</dbReference>
<dbReference type="InterPro" id="IPR015500">
    <property type="entry name" value="Peptidase_S8_subtilisin-rel"/>
</dbReference>
<evidence type="ECO:0000256" key="3">
    <source>
        <dbReference type="ARBA" id="ARBA00022801"/>
    </source>
</evidence>
<dbReference type="InterPro" id="IPR036852">
    <property type="entry name" value="Peptidase_S8/S53_dom_sf"/>
</dbReference>
<dbReference type="PROSITE" id="PS51892">
    <property type="entry name" value="SUBTILASE"/>
    <property type="match status" value="1"/>
</dbReference>
<name>A0ABV7FGX0_9GAMM</name>
<comment type="caution">
    <text evidence="9">The sequence shown here is derived from an EMBL/GenBank/DDBJ whole genome shotgun (WGS) entry which is preliminary data.</text>
</comment>
<reference evidence="10" key="1">
    <citation type="journal article" date="2019" name="Int. J. Syst. Evol. Microbiol.">
        <title>The Global Catalogue of Microorganisms (GCM) 10K type strain sequencing project: providing services to taxonomists for standard genome sequencing and annotation.</title>
        <authorList>
            <consortium name="The Broad Institute Genomics Platform"/>
            <consortium name="The Broad Institute Genome Sequencing Center for Infectious Disease"/>
            <person name="Wu L."/>
            <person name="Ma J."/>
        </authorList>
    </citation>
    <scope>NUCLEOTIDE SEQUENCE [LARGE SCALE GENOMIC DNA]</scope>
    <source>
        <strain evidence="10">KCTC 52237</strain>
    </source>
</reference>
<evidence type="ECO:0000256" key="5">
    <source>
        <dbReference type="PROSITE-ProRule" id="PRU01240"/>
    </source>
</evidence>
<dbReference type="PANTHER" id="PTHR43806">
    <property type="entry name" value="PEPTIDASE S8"/>
    <property type="match status" value="1"/>
</dbReference>
<dbReference type="Pfam" id="PF00082">
    <property type="entry name" value="Peptidase_S8"/>
    <property type="match status" value="1"/>
</dbReference>
<feature type="active site" description="Charge relay system" evidence="5">
    <location>
        <position position="260"/>
    </location>
</feature>
<evidence type="ECO:0000256" key="1">
    <source>
        <dbReference type="ARBA" id="ARBA00011073"/>
    </source>
</evidence>
<feature type="active site" description="Charge relay system" evidence="5">
    <location>
        <position position="415"/>
    </location>
</feature>
<proteinExistence type="inferred from homology"/>
<dbReference type="Gene3D" id="3.40.50.200">
    <property type="entry name" value="Peptidase S8/S53 domain"/>
    <property type="match status" value="1"/>
</dbReference>
<accession>A0ABV7FGX0</accession>
<dbReference type="CDD" id="cd05561">
    <property type="entry name" value="Peptidases_S8_4"/>
    <property type="match status" value="1"/>
</dbReference>
<protein>
    <submittedName>
        <fullName evidence="9">S8 family serine peptidase</fullName>
    </submittedName>
</protein>
<keyword evidence="2 5" id="KW-0645">Protease</keyword>
<organism evidence="9 10">
    <name type="scientific">Cellvibrio fontiphilus</name>
    <dbReference type="NCBI Taxonomy" id="1815559"/>
    <lineage>
        <taxon>Bacteria</taxon>
        <taxon>Pseudomonadati</taxon>
        <taxon>Pseudomonadota</taxon>
        <taxon>Gammaproteobacteria</taxon>
        <taxon>Cellvibrionales</taxon>
        <taxon>Cellvibrionaceae</taxon>
        <taxon>Cellvibrio</taxon>
    </lineage>
</organism>
<keyword evidence="3 5" id="KW-0378">Hydrolase</keyword>
<keyword evidence="10" id="KW-1185">Reference proteome</keyword>
<dbReference type="InterPro" id="IPR050131">
    <property type="entry name" value="Peptidase_S8_subtilisin-like"/>
</dbReference>
<evidence type="ECO:0000256" key="7">
    <source>
        <dbReference type="SAM" id="SignalP"/>
    </source>
</evidence>
<feature type="chain" id="PRO_5046594846" evidence="7">
    <location>
        <begin position="25"/>
        <end position="479"/>
    </location>
</feature>
<dbReference type="RefSeq" id="WP_378118296.1">
    <property type="nucleotide sequence ID" value="NZ_JBHRTF010000004.1"/>
</dbReference>
<dbReference type="PANTHER" id="PTHR43806:SF11">
    <property type="entry name" value="CEREVISIN-RELATED"/>
    <property type="match status" value="1"/>
</dbReference>
<dbReference type="PROSITE" id="PS00138">
    <property type="entry name" value="SUBTILASE_SER"/>
    <property type="match status" value="1"/>
</dbReference>
<dbReference type="Proteomes" id="UP001595555">
    <property type="component" value="Unassembled WGS sequence"/>
</dbReference>
<dbReference type="InterPro" id="IPR000209">
    <property type="entry name" value="Peptidase_S8/S53_dom"/>
</dbReference>
<feature type="domain" description="Peptidase S8/S53" evidence="8">
    <location>
        <begin position="222"/>
        <end position="460"/>
    </location>
</feature>